<feature type="region of interest" description="Disordered" evidence="1">
    <location>
        <begin position="149"/>
        <end position="198"/>
    </location>
</feature>
<dbReference type="Proteomes" id="UP000828390">
    <property type="component" value="Unassembled WGS sequence"/>
</dbReference>
<organism evidence="2 3">
    <name type="scientific">Dreissena polymorpha</name>
    <name type="common">Zebra mussel</name>
    <name type="synonym">Mytilus polymorpha</name>
    <dbReference type="NCBI Taxonomy" id="45954"/>
    <lineage>
        <taxon>Eukaryota</taxon>
        <taxon>Metazoa</taxon>
        <taxon>Spiralia</taxon>
        <taxon>Lophotrochozoa</taxon>
        <taxon>Mollusca</taxon>
        <taxon>Bivalvia</taxon>
        <taxon>Autobranchia</taxon>
        <taxon>Heteroconchia</taxon>
        <taxon>Euheterodonta</taxon>
        <taxon>Imparidentia</taxon>
        <taxon>Neoheterodontei</taxon>
        <taxon>Myida</taxon>
        <taxon>Dreissenoidea</taxon>
        <taxon>Dreissenidae</taxon>
        <taxon>Dreissena</taxon>
    </lineage>
</organism>
<feature type="compositionally biased region" description="Low complexity" evidence="1">
    <location>
        <begin position="85"/>
        <end position="106"/>
    </location>
</feature>
<evidence type="ECO:0000313" key="3">
    <source>
        <dbReference type="Proteomes" id="UP000828390"/>
    </source>
</evidence>
<dbReference type="AlphaFoldDB" id="A0A9D4RB61"/>
<dbReference type="EMBL" id="JAIWYP010000002">
    <property type="protein sequence ID" value="KAH3860312.1"/>
    <property type="molecule type" value="Genomic_DNA"/>
</dbReference>
<keyword evidence="3" id="KW-1185">Reference proteome</keyword>
<name>A0A9D4RB61_DREPO</name>
<reference evidence="2" key="1">
    <citation type="journal article" date="2019" name="bioRxiv">
        <title>The Genome of the Zebra Mussel, Dreissena polymorpha: A Resource for Invasive Species Research.</title>
        <authorList>
            <person name="McCartney M.A."/>
            <person name="Auch B."/>
            <person name="Kono T."/>
            <person name="Mallez S."/>
            <person name="Zhang Y."/>
            <person name="Obille A."/>
            <person name="Becker A."/>
            <person name="Abrahante J.E."/>
            <person name="Garbe J."/>
            <person name="Badalamenti J.P."/>
            <person name="Herman A."/>
            <person name="Mangelson H."/>
            <person name="Liachko I."/>
            <person name="Sullivan S."/>
            <person name="Sone E.D."/>
            <person name="Koren S."/>
            <person name="Silverstein K.A.T."/>
            <person name="Beckman K.B."/>
            <person name="Gohl D.M."/>
        </authorList>
    </citation>
    <scope>NUCLEOTIDE SEQUENCE</scope>
    <source>
        <strain evidence="2">Duluth1</strain>
        <tissue evidence="2">Whole animal</tissue>
    </source>
</reference>
<proteinExistence type="predicted"/>
<feature type="compositionally biased region" description="Basic and acidic residues" evidence="1">
    <location>
        <begin position="177"/>
        <end position="190"/>
    </location>
</feature>
<reference evidence="2" key="2">
    <citation type="submission" date="2020-11" db="EMBL/GenBank/DDBJ databases">
        <authorList>
            <person name="McCartney M.A."/>
            <person name="Auch B."/>
            <person name="Kono T."/>
            <person name="Mallez S."/>
            <person name="Becker A."/>
            <person name="Gohl D.M."/>
            <person name="Silverstein K.A.T."/>
            <person name="Koren S."/>
            <person name="Bechman K.B."/>
            <person name="Herman A."/>
            <person name="Abrahante J.E."/>
            <person name="Garbe J."/>
        </authorList>
    </citation>
    <scope>NUCLEOTIDE SEQUENCE</scope>
    <source>
        <strain evidence="2">Duluth1</strain>
        <tissue evidence="2">Whole animal</tissue>
    </source>
</reference>
<accession>A0A9D4RB61</accession>
<sequence length="302" mass="33317">MTDRQKPRYPLFFEEWGIQNLKKAISSKKQYHHTELKRGALFHTDNDDDDDVKGAGFEPSCSNSAEEDSSTCISADKDWSDSRNEPSSIAENISSSSPGSKMSIKGQSVKDDEEEDAEESNVEHTLEYIALYYVYLCLLPESALLNNDDDDKEAGFQPTSSNSAEMDSSKGTSCFKNRQERAILRDDDGSGSRNEPSSIAENYFNLSSSGSKMSTKGQNAEVAGFADIKTFLDSIASMSLIHVCVTNTIDYGYLCLERPPVEVMDVSLCTTVSRNPSPTMSLCPSPIMSPCPSLEKRPSLRQ</sequence>
<feature type="compositionally biased region" description="Acidic residues" evidence="1">
    <location>
        <begin position="111"/>
        <end position="120"/>
    </location>
</feature>
<feature type="region of interest" description="Disordered" evidence="1">
    <location>
        <begin position="38"/>
        <end position="122"/>
    </location>
</feature>
<feature type="compositionally biased region" description="Basic and acidic residues" evidence="1">
    <location>
        <begin position="75"/>
        <end position="84"/>
    </location>
</feature>
<evidence type="ECO:0000256" key="1">
    <source>
        <dbReference type="SAM" id="MobiDB-lite"/>
    </source>
</evidence>
<comment type="caution">
    <text evidence="2">The sequence shown here is derived from an EMBL/GenBank/DDBJ whole genome shotgun (WGS) entry which is preliminary data.</text>
</comment>
<gene>
    <name evidence="2" type="ORF">DPMN_023209</name>
</gene>
<protein>
    <submittedName>
        <fullName evidence="2">Uncharacterized protein</fullName>
    </submittedName>
</protein>
<feature type="compositionally biased region" description="Polar residues" evidence="1">
    <location>
        <begin position="157"/>
        <end position="176"/>
    </location>
</feature>
<evidence type="ECO:0000313" key="2">
    <source>
        <dbReference type="EMBL" id="KAH3860312.1"/>
    </source>
</evidence>